<feature type="compositionally biased region" description="Basic and acidic residues" evidence="2">
    <location>
        <begin position="780"/>
        <end position="806"/>
    </location>
</feature>
<feature type="region of interest" description="Disordered" evidence="2">
    <location>
        <begin position="283"/>
        <end position="890"/>
    </location>
</feature>
<keyword evidence="4" id="KW-1185">Reference proteome</keyword>
<dbReference type="Proteomes" id="UP000230842">
    <property type="component" value="Unassembled WGS sequence"/>
</dbReference>
<feature type="compositionally biased region" description="Basic and acidic residues" evidence="2">
    <location>
        <begin position="866"/>
        <end position="875"/>
    </location>
</feature>
<gene>
    <name evidence="3" type="ORF">CLV56_2812</name>
</gene>
<evidence type="ECO:0000256" key="2">
    <source>
        <dbReference type="SAM" id="MobiDB-lite"/>
    </source>
</evidence>
<feature type="compositionally biased region" description="Low complexity" evidence="2">
    <location>
        <begin position="450"/>
        <end position="470"/>
    </location>
</feature>
<accession>A0A2M9BKV3</accession>
<feature type="region of interest" description="Disordered" evidence="2">
    <location>
        <begin position="248"/>
        <end position="267"/>
    </location>
</feature>
<protein>
    <submittedName>
        <fullName evidence="3">Uncharacterized protein</fullName>
    </submittedName>
</protein>
<dbReference type="OrthoDB" id="9779630at2"/>
<feature type="coiled-coil region" evidence="1">
    <location>
        <begin position="133"/>
        <end position="160"/>
    </location>
</feature>
<organism evidence="3 4">
    <name type="scientific">Mumia flava</name>
    <dbReference type="NCBI Taxonomy" id="1348852"/>
    <lineage>
        <taxon>Bacteria</taxon>
        <taxon>Bacillati</taxon>
        <taxon>Actinomycetota</taxon>
        <taxon>Actinomycetes</taxon>
        <taxon>Propionibacteriales</taxon>
        <taxon>Nocardioidaceae</taxon>
        <taxon>Mumia</taxon>
    </lineage>
</organism>
<comment type="caution">
    <text evidence="3">The sequence shown here is derived from an EMBL/GenBank/DDBJ whole genome shotgun (WGS) entry which is preliminary data.</text>
</comment>
<keyword evidence="1" id="KW-0175">Coiled coil</keyword>
<dbReference type="RefSeq" id="WP_100414980.1">
    <property type="nucleotide sequence ID" value="NZ_PGEZ01000001.1"/>
</dbReference>
<dbReference type="AlphaFoldDB" id="A0A2M9BKV3"/>
<proteinExistence type="predicted"/>
<evidence type="ECO:0000256" key="1">
    <source>
        <dbReference type="SAM" id="Coils"/>
    </source>
</evidence>
<feature type="compositionally biased region" description="Basic and acidic residues" evidence="2">
    <location>
        <begin position="698"/>
        <end position="710"/>
    </location>
</feature>
<dbReference type="EMBL" id="PGEZ01000001">
    <property type="protein sequence ID" value="PJJ58561.1"/>
    <property type="molecule type" value="Genomic_DNA"/>
</dbReference>
<feature type="compositionally biased region" description="Basic and acidic residues" evidence="2">
    <location>
        <begin position="532"/>
        <end position="543"/>
    </location>
</feature>
<evidence type="ECO:0000313" key="4">
    <source>
        <dbReference type="Proteomes" id="UP000230842"/>
    </source>
</evidence>
<feature type="compositionally biased region" description="Acidic residues" evidence="2">
    <location>
        <begin position="439"/>
        <end position="449"/>
    </location>
</feature>
<name>A0A2M9BKV3_9ACTN</name>
<sequence>MAEKQSVLGRVAALAQADVDTLVDSAADPEALFLALGRAFSSTLSEAEEELAHARASLRLAEHDRDEDEESVDDWGAQAATAAYRAAELRIEGNPAGADAFDELARIALTRQVATERELEQTRERIRVLGTFVTELSRALASAKEQLAVLEDRRARQLGTVEPGDGRVLDTETPNVLDPTTELTTFELKLHREEERHSGTASVPSYLDAWFTHPADPALRAQVDERLELLRPDEDQLVEALTTRTAEAASRMAEEAERVAAQAQREADAFSEDALARAMGLRDDADDASPGEDPEGDDASLGGDVAEHEAPRSTESGEPFDDRPADAGAEVSEAETQDAETQDAETQDAETPGASTPEAAAPEAETPEAAAPEAETPEAAAPEAETPEAAAPEAETPEAAEEAAAPADRPEPDAVEAAVREAAGADPVDAAPVGAPADEAPDDAAEPVAEDAPVAEAESTADDAPVAEAEPTADDAPEAAFDERRGGRSVERATAEEEATHTLDEPRQVEAEHADQPDQRTDVVGGEGPSDSARRASSAEREPTVVIDFANPAAPPSAGTSSPPEPPSAPVPPSPPAPPATSTDDRPADPRPNGTGPADPAQEWFATAVPELRRRVARGRSEVFGSEPEPPQDPSAAATGPSDPEPLGERASDDERPTPSGAPGRRLRDVPTDTEAALGGPAQEQPSPAPTGGRRRGTPREEPADPHDASARAPRGRASNDDPDTSAGGPTGSADQRAAAGQFTGVASSPRRARVGDAEKSYRIARSQLETQVDLPAFADGDRADAPETGAEPRDGAEPPQKRGEEPGDGSATLDGDRAEGRPDDGDTPRRDRARPQRRFGNGVPSAYEVAYDTPAQPPQPPRHPSFLDHPDGGRDATVYPLRPRRDDSG</sequence>
<feature type="compositionally biased region" description="Basic and acidic residues" evidence="2">
    <location>
        <begin position="815"/>
        <end position="835"/>
    </location>
</feature>
<feature type="compositionally biased region" description="Pro residues" evidence="2">
    <location>
        <begin position="563"/>
        <end position="579"/>
    </location>
</feature>
<feature type="compositionally biased region" description="Low complexity" evidence="2">
    <location>
        <begin position="349"/>
        <end position="394"/>
    </location>
</feature>
<feature type="compositionally biased region" description="Low complexity" evidence="2">
    <location>
        <begin position="415"/>
        <end position="438"/>
    </location>
</feature>
<feature type="compositionally biased region" description="Acidic residues" evidence="2">
    <location>
        <begin position="284"/>
        <end position="298"/>
    </location>
</feature>
<reference evidence="3 4" key="1">
    <citation type="submission" date="2017-11" db="EMBL/GenBank/DDBJ databases">
        <title>Genomic Encyclopedia of Archaeal and Bacterial Type Strains, Phase II (KMG-II): From Individual Species to Whole Genera.</title>
        <authorList>
            <person name="Goeker M."/>
        </authorList>
    </citation>
    <scope>NUCLEOTIDE SEQUENCE [LARGE SCALE GENOMIC DNA]</scope>
    <source>
        <strain evidence="3 4">DSM 27763</strain>
    </source>
</reference>
<feature type="compositionally biased region" description="Basic and acidic residues" evidence="2">
    <location>
        <begin position="481"/>
        <end position="521"/>
    </location>
</feature>
<feature type="compositionally biased region" description="Acidic residues" evidence="2">
    <location>
        <begin position="332"/>
        <end position="348"/>
    </location>
</feature>
<feature type="compositionally biased region" description="Basic and acidic residues" evidence="2">
    <location>
        <begin position="647"/>
        <end position="657"/>
    </location>
</feature>
<evidence type="ECO:0000313" key="3">
    <source>
        <dbReference type="EMBL" id="PJJ58561.1"/>
    </source>
</evidence>